<dbReference type="SUPFAM" id="SSF47336">
    <property type="entry name" value="ACP-like"/>
    <property type="match status" value="2"/>
</dbReference>
<evidence type="ECO:0000256" key="4">
    <source>
        <dbReference type="ARBA" id="ARBA00022553"/>
    </source>
</evidence>
<feature type="region of interest" description="Disordered" evidence="7">
    <location>
        <begin position="2687"/>
        <end position="2714"/>
    </location>
</feature>
<dbReference type="GO" id="GO:0044550">
    <property type="term" value="P:secondary metabolite biosynthetic process"/>
    <property type="evidence" value="ECO:0007669"/>
    <property type="project" value="TreeGrafter"/>
</dbReference>
<dbReference type="Pfam" id="PF13193">
    <property type="entry name" value="AMP-binding_C"/>
    <property type="match status" value="2"/>
</dbReference>
<dbReference type="NCBIfam" id="NF003417">
    <property type="entry name" value="PRK04813.1"/>
    <property type="match status" value="4"/>
</dbReference>
<evidence type="ECO:0000256" key="7">
    <source>
        <dbReference type="SAM" id="MobiDB-lite"/>
    </source>
</evidence>
<dbReference type="FunFam" id="3.40.50.12780:FF:000013">
    <property type="entry name" value="Long-chain-fatty-acid--AMP ligase FadD32"/>
    <property type="match status" value="1"/>
</dbReference>
<keyword evidence="3" id="KW-0596">Phosphopantetheine</keyword>
<dbReference type="EMBL" id="EU670723">
    <property type="protein sequence ID" value="ACG60776.1"/>
    <property type="molecule type" value="Genomic_DNA"/>
</dbReference>
<dbReference type="PROSITE" id="PS00455">
    <property type="entry name" value="AMP_BINDING"/>
    <property type="match status" value="2"/>
</dbReference>
<dbReference type="GO" id="GO:0031177">
    <property type="term" value="F:phosphopantetheine binding"/>
    <property type="evidence" value="ECO:0007669"/>
    <property type="project" value="InterPro"/>
</dbReference>
<feature type="domain" description="Carrier" evidence="8">
    <location>
        <begin position="1660"/>
        <end position="1734"/>
    </location>
</feature>
<dbReference type="SUPFAM" id="SSF52777">
    <property type="entry name" value="CoA-dependent acyltransferases"/>
    <property type="match status" value="4"/>
</dbReference>
<accession>B9UJ01</accession>
<evidence type="ECO:0000256" key="5">
    <source>
        <dbReference type="ARBA" id="ARBA00022832"/>
    </source>
</evidence>
<dbReference type="InterPro" id="IPR010071">
    <property type="entry name" value="AA_adenyl_dom"/>
</dbReference>
<dbReference type="Pfam" id="PF23024">
    <property type="entry name" value="AMP-dom_DIP2-like"/>
    <property type="match status" value="1"/>
</dbReference>
<dbReference type="SUPFAM" id="SSF56801">
    <property type="entry name" value="Acetyl-CoA synthetase-like"/>
    <property type="match status" value="3"/>
</dbReference>
<dbReference type="PANTHER" id="PTHR45527:SF1">
    <property type="entry name" value="FATTY ACID SYNTHASE"/>
    <property type="match status" value="1"/>
</dbReference>
<feature type="region of interest" description="Disordered" evidence="7">
    <location>
        <begin position="1639"/>
        <end position="1665"/>
    </location>
</feature>
<dbReference type="InterPro" id="IPR023213">
    <property type="entry name" value="CAT-like_dom_sf"/>
</dbReference>
<dbReference type="InterPro" id="IPR001242">
    <property type="entry name" value="Condensation_dom"/>
</dbReference>
<dbReference type="InterPro" id="IPR040097">
    <property type="entry name" value="FAAL/FAAC"/>
</dbReference>
<evidence type="ECO:0000259" key="8">
    <source>
        <dbReference type="PROSITE" id="PS50075"/>
    </source>
</evidence>
<comment type="similarity">
    <text evidence="2">Belongs to the ATP-dependent AMP-binding enzyme family.</text>
</comment>
<evidence type="ECO:0000256" key="6">
    <source>
        <dbReference type="ARBA" id="ARBA00023098"/>
    </source>
</evidence>
<keyword evidence="4" id="KW-0597">Phosphoprotein</keyword>
<dbReference type="GO" id="GO:0008610">
    <property type="term" value="P:lipid biosynthetic process"/>
    <property type="evidence" value="ECO:0007669"/>
    <property type="project" value="InterPro"/>
</dbReference>
<dbReference type="FunFam" id="1.10.1200.10:FF:000005">
    <property type="entry name" value="Nonribosomal peptide synthetase 1"/>
    <property type="match status" value="1"/>
</dbReference>
<organism evidence="9">
    <name type="scientific">Streptomyces pilosus</name>
    <dbReference type="NCBI Taxonomy" id="28893"/>
    <lineage>
        <taxon>Bacteria</taxon>
        <taxon>Bacillati</taxon>
        <taxon>Actinomycetota</taxon>
        <taxon>Actinomycetes</taxon>
        <taxon>Kitasatosporales</taxon>
        <taxon>Streptomycetaceae</taxon>
        <taxon>Streptomyces</taxon>
    </lineage>
</organism>
<dbReference type="NCBIfam" id="TIGR01733">
    <property type="entry name" value="AA-adenyl-dom"/>
    <property type="match status" value="2"/>
</dbReference>
<dbReference type="GO" id="GO:0017000">
    <property type="term" value="P:antibiotic biosynthetic process"/>
    <property type="evidence" value="ECO:0007669"/>
    <property type="project" value="UniProtKB-ARBA"/>
</dbReference>
<dbReference type="Gene3D" id="3.30.559.10">
    <property type="entry name" value="Chloramphenicol acetyltransferase-like domain"/>
    <property type="match status" value="2"/>
</dbReference>
<evidence type="ECO:0000256" key="2">
    <source>
        <dbReference type="ARBA" id="ARBA00006432"/>
    </source>
</evidence>
<evidence type="ECO:0000313" key="9">
    <source>
        <dbReference type="EMBL" id="ACG60776.1"/>
    </source>
</evidence>
<dbReference type="Pfam" id="PF00550">
    <property type="entry name" value="PP-binding"/>
    <property type="match status" value="2"/>
</dbReference>
<feature type="compositionally biased region" description="Basic residues" evidence="7">
    <location>
        <begin position="2705"/>
        <end position="2714"/>
    </location>
</feature>
<dbReference type="SMART" id="SM00823">
    <property type="entry name" value="PKS_PP"/>
    <property type="match status" value="2"/>
</dbReference>
<dbReference type="GO" id="GO:0006631">
    <property type="term" value="P:fatty acid metabolic process"/>
    <property type="evidence" value="ECO:0007669"/>
    <property type="project" value="UniProtKB-KW"/>
</dbReference>
<feature type="compositionally biased region" description="Basic and acidic residues" evidence="7">
    <location>
        <begin position="2687"/>
        <end position="2698"/>
    </location>
</feature>
<dbReference type="InterPro" id="IPR025110">
    <property type="entry name" value="AMP-bd_C"/>
</dbReference>
<dbReference type="InterPro" id="IPR045851">
    <property type="entry name" value="AMP-bd_C_sf"/>
</dbReference>
<dbReference type="InterPro" id="IPR042099">
    <property type="entry name" value="ANL_N_sf"/>
</dbReference>
<evidence type="ECO:0000256" key="3">
    <source>
        <dbReference type="ARBA" id="ARBA00022450"/>
    </source>
</evidence>
<comment type="cofactor">
    <cofactor evidence="1">
        <name>pantetheine 4'-phosphate</name>
        <dbReference type="ChEBI" id="CHEBI:47942"/>
    </cofactor>
</comment>
<dbReference type="Gene3D" id="2.30.38.10">
    <property type="entry name" value="Luciferase, Domain 3"/>
    <property type="match status" value="1"/>
</dbReference>
<dbReference type="Pfam" id="PF00668">
    <property type="entry name" value="Condensation"/>
    <property type="match status" value="2"/>
</dbReference>
<dbReference type="InterPro" id="IPR036736">
    <property type="entry name" value="ACP-like_sf"/>
</dbReference>
<name>B9UJ01_9ACTN</name>
<keyword evidence="5" id="KW-0276">Fatty acid metabolism</keyword>
<dbReference type="PROSITE" id="PS50075">
    <property type="entry name" value="CARRIER"/>
    <property type="match status" value="2"/>
</dbReference>
<keyword evidence="6" id="KW-0443">Lipid metabolism</keyword>
<evidence type="ECO:0000256" key="1">
    <source>
        <dbReference type="ARBA" id="ARBA00001957"/>
    </source>
</evidence>
<dbReference type="PANTHER" id="PTHR45527">
    <property type="entry name" value="NONRIBOSOMAL PEPTIDE SYNTHETASE"/>
    <property type="match status" value="1"/>
</dbReference>
<dbReference type="GO" id="GO:0005737">
    <property type="term" value="C:cytoplasm"/>
    <property type="evidence" value="ECO:0007669"/>
    <property type="project" value="TreeGrafter"/>
</dbReference>
<protein>
    <submittedName>
        <fullName evidence="9">NRPS(AL/ACP/C/A/PCP/C/A)</fullName>
    </submittedName>
</protein>
<dbReference type="Gene3D" id="3.30.300.30">
    <property type="match status" value="3"/>
</dbReference>
<dbReference type="InterPro" id="IPR020806">
    <property type="entry name" value="PKS_PP-bd"/>
</dbReference>
<dbReference type="Pfam" id="PF00501">
    <property type="entry name" value="AMP-binding"/>
    <property type="match status" value="3"/>
</dbReference>
<dbReference type="Gene3D" id="1.10.1200.10">
    <property type="entry name" value="ACP-like"/>
    <property type="match status" value="2"/>
</dbReference>
<dbReference type="InterPro" id="IPR000873">
    <property type="entry name" value="AMP-dep_synth/lig_dom"/>
</dbReference>
<dbReference type="GO" id="GO:0071766">
    <property type="term" value="P:Actinobacterium-type cell wall biogenesis"/>
    <property type="evidence" value="ECO:0007669"/>
    <property type="project" value="UniProtKB-ARBA"/>
</dbReference>
<feature type="domain" description="Carrier" evidence="8">
    <location>
        <begin position="579"/>
        <end position="656"/>
    </location>
</feature>
<dbReference type="CDD" id="cd19531">
    <property type="entry name" value="LCL_NRPS-like"/>
    <property type="match status" value="1"/>
</dbReference>
<proteinExistence type="inferred from homology"/>
<dbReference type="InterPro" id="IPR009081">
    <property type="entry name" value="PP-bd_ACP"/>
</dbReference>
<dbReference type="CDD" id="cd05931">
    <property type="entry name" value="FAAL"/>
    <property type="match status" value="1"/>
</dbReference>
<dbReference type="Gene3D" id="3.30.559.30">
    <property type="entry name" value="Nonribosomal peptide synthetase, condensation domain"/>
    <property type="match status" value="2"/>
</dbReference>
<dbReference type="Gene3D" id="3.40.50.12780">
    <property type="entry name" value="N-terminal domain of ligase-like"/>
    <property type="match status" value="2"/>
</dbReference>
<dbReference type="GO" id="GO:0003824">
    <property type="term" value="F:catalytic activity"/>
    <property type="evidence" value="ECO:0007669"/>
    <property type="project" value="InterPro"/>
</dbReference>
<sequence length="2714" mass="290783">MTRPPSGRATHIIDALLRHADATPDRTAYVFLGDGENETERLTFAALRDRVAAVAGMVSERCPPGSRALIAYPSGPEYVLGFLGCLYAGVVAVPCDVPSRGPGRERFASLVADAEPAAVLTDTPADGPPHLDIRAAGGGATVPAHRPGADAPAFLQYTSGSTREPRGVVITHANLMANERMIAEACGHDAESTFVGWLPLFHDMGMVANVLQPLYLGACGVLMPPEAFLRKPARWLRAISRYRAHTSGGPNFAYELCAERIRPEETEGLELSSWRVAYNGAEPVRADTLARFERRFARNGLRAEAAFPCFGLAEATLIVSGTPKDSPARVLRADAVALDAGTVRPAAPGADSVPLVSSGRAVPDTDIRIVATSTGRACADGQVGEIWVDSPSVARAYWRRPDESQTLNARLEADGPRHLRTGDLGALVDGELYVTGRHKDLIVVRGRNHHPQDVEWTAERAHPLLRPSCSAAFSLDRGGREFAVLLCEFREGADPDAAAEAAAAVRAAVLAEHGVEIDEIAFVPRGTVRKTTSGKVRRQWCRQRHGEGALPVVATFIRSLRPDASAAPDWPTPATLRSVTRERARHLLSRALLGAAGVAPGAGDPAATLVAAGMDSLTALQLHQDLENRYDVVLPPAALLGDASVTDVAEGVLRTLPPDAGTRTPPSADGVLASGTREFPLSPGQRALWFEHHAVPGNTAYHLARALRVEGPFDETRLAAAVDRVVARHALLRTCFPDRGGEPVNRVLPTGPRLVCTDATEMSEAAFAQTLRRAAVAPFALDDTPPVRFTWFRRGPGEGVLLLNAHHLVADYWSLVTILRELFAPRHGTDTPTVPRSHRSETDFAAYTEARRHILETDRDRLWAHWRGVLGTTDRAAVLPPDRPRGAYRSFRGARTVFRLPGDTLTALRALARAQGATLFQALFAAHLALLHDCTGQDDVVAGMLAADRRHGATADLVGHLVDTLPIRSRRAPGDDFTAFLARTRAGVLEALDHAVPFPDLVAALRPARSTAHAPLVRTLFVMHREQGDADDGFRTLALNVPGTLRLNGHTLHTVPVETGGAQFDLVLSMAEVGNELVGVWEYDTDLFDAATVDLLGARFTTLLRECAARPEHPLTRHPVLGPAQAAHRLHSAQYGPLRDRSPADALHLRVARQSARVPDAAAVTTEDAAGVAHTLSYAALERATAALAARLRDRGIGAEDRVLIALPRDVWLPVAYLATWRAGAVPVPVGPDDPPARWALIAEDSDARAVLAHHGSAARSLAPVALDPADGGPAPAGPRREPLGAAHPLAAACVLYTSGSTGRPKGVVLTHGGLANRVAWMDEAFTPRADERVLHKTPVTFDVSLWELMWPLTTGATLVVAPPGAHRDAVRLRDLMDRHQVTTTHFVPSVLAGFLEAHAPERRPCNARSLRQVLCSGEVLSESLARRLHDRLTARLHNLYGPTEASIDVTAWRREPGERGPVPIGRPLANTVIRVLDASGRPAVPPAVGLLWIGGTAPARGYLGAPAATARAFRPDPYADEPGARLYASGDLARWRPDGALEFHGRADDQVKISGNRVTLGEVTEALRALPFVRDAAVIAHGGELLGYVVPTAGAEHDDPARTAEAARRALRETLPSYLVPSAVQALAALPLNSTGKLDRERLPLTPSRPAPTGDAGRPPRTEPERRIASLWERVLSVEAVGADDDFFVLGGDSLTALRVVGTAQREGIAFSVGDLYDHPTVAALARHAATTDGRPPAATEPFALCPGPRPAHVEDAYPLSMAQRALLFQQAHHPGYEVYTTTVTVNRPLDAEALRTAVRRLMRRHGYLRSSFDPAARPEPLQLVHPHMDCPLTVRDLTGLSPAAAEADLAAWLEEERGRPFDTSRGPLIRFTAHDLGDHHHFTVSSFGLDGWCTATVVTEVLGEAARPGSPGAAAPRLGYADFVALERRALDEPEHRDFWARTLAGAAPCRLPRWEPVPRSGPARVRRSVLPVDDRVAERLHAVARELGVPLKSVLLAAHLRVVRVTAGTEDVTTGLETNGRPEGPDGDRVVGLFNNIVPLRLPVRSATWAELVRAAHSAEREILPHRRYPLARLEREHGAARLFDTMFVYTHFHLYEQVPAEAALDPASVRAPDQTYVPLTAHANVEAGTGRLRILLEHDPREFSEEQTAALAASYADALTALAADPRARWDAGLLPTPQGPPDEPAFVPVHRLVEAAARRHPDRTAVSADRDQLSYAGLWAASSQLASALRVRGVGPEDVVALHGVRRPETVVALLAVLRAGAACLPVDPRWPAARVADLLADAGAQLYLAAPGERVGGLPADVAVLRTDAPAPAGCGAEPSVHPEALATVMFTSGSSGRPKGIGVPHRGLAGYIRWAVGEYGIDADTRSLVHSPLSFDLTVTTLLAPLTTGGAVDLLRSDDPAATGRALRAGPHTLLKVTPAHADALAEQIGPRGAPALRAVVMGGEQLSLGTVHAWRRVAPSATVFNEYGPTETVVGCAVHRCADAPADSRVPIGVAAAGASLTVMRAGLPASAHAEGELHVGGRGVTRGYLGRPAATAEAFVPDPVSLRSGARVYRTGDLVSRRHDGLYVFHGRLDDQIKVAGHRVEPGEIEAALRAHPGIRAAAVTLVGRQLVAYTVPVTEHQVTNGYSIMEWLSVRLPAYLLPHRYVPLPELPYTPNGKVDRAMLPSPEQRRDELAERLRQMSPDEVRSRLAAARAARRGGRNRT</sequence>
<dbReference type="Gene3D" id="3.40.50.980">
    <property type="match status" value="2"/>
</dbReference>
<reference evidence="9" key="1">
    <citation type="journal article" date="2009" name="Mol. Biosyst.">
        <title>The biosynthetic gene cluster of zorbamycin, a member of the bleomycin family of antitumor antibiotics, from Streptomyces flavoviridis ATCC 21892.</title>
        <authorList>
            <person name="Galm U."/>
            <person name="Wendt-Pienkowski E."/>
            <person name="Wang L."/>
            <person name="George N.P."/>
            <person name="Oh T.J."/>
            <person name="Yi F."/>
            <person name="Tao M."/>
            <person name="Coughlin J.M."/>
            <person name="Shen B."/>
        </authorList>
    </citation>
    <scope>NUCLEOTIDE SEQUENCE</scope>
</reference>
<gene>
    <name evidence="9" type="primary">zbmVI</name>
</gene>
<dbReference type="InterPro" id="IPR020845">
    <property type="entry name" value="AMP-binding_CS"/>
</dbReference>
<dbReference type="GO" id="GO:0043041">
    <property type="term" value="P:amino acid activation for nonribosomal peptide biosynthetic process"/>
    <property type="evidence" value="ECO:0007669"/>
    <property type="project" value="TreeGrafter"/>
</dbReference>
<dbReference type="CDD" id="cd05930">
    <property type="entry name" value="A_NRPS"/>
    <property type="match status" value="1"/>
</dbReference>